<gene>
    <name evidence="2" type="ORF">GCM10022416_16750</name>
</gene>
<dbReference type="Proteomes" id="UP001500266">
    <property type="component" value="Unassembled WGS sequence"/>
</dbReference>
<accession>A0ABP7YE48</accession>
<keyword evidence="1" id="KW-1133">Transmembrane helix</keyword>
<organism evidence="2 3">
    <name type="scientific">Actinomadura keratinilytica</name>
    <dbReference type="NCBI Taxonomy" id="547461"/>
    <lineage>
        <taxon>Bacteria</taxon>
        <taxon>Bacillati</taxon>
        <taxon>Actinomycetota</taxon>
        <taxon>Actinomycetes</taxon>
        <taxon>Streptosporangiales</taxon>
        <taxon>Thermomonosporaceae</taxon>
        <taxon>Actinomadura</taxon>
    </lineage>
</organism>
<name>A0ABP7YE48_9ACTN</name>
<keyword evidence="1" id="KW-0812">Transmembrane</keyword>
<evidence type="ECO:0000313" key="3">
    <source>
        <dbReference type="Proteomes" id="UP001500266"/>
    </source>
</evidence>
<evidence type="ECO:0000313" key="2">
    <source>
        <dbReference type="EMBL" id="GAA4134753.1"/>
    </source>
</evidence>
<protein>
    <submittedName>
        <fullName evidence="2">Uncharacterized protein</fullName>
    </submittedName>
</protein>
<comment type="caution">
    <text evidence="2">The sequence shown here is derived from an EMBL/GenBank/DDBJ whole genome shotgun (WGS) entry which is preliminary data.</text>
</comment>
<dbReference type="EMBL" id="BAABDO010000016">
    <property type="protein sequence ID" value="GAA4134753.1"/>
    <property type="molecule type" value="Genomic_DNA"/>
</dbReference>
<reference evidence="3" key="1">
    <citation type="journal article" date="2019" name="Int. J. Syst. Evol. Microbiol.">
        <title>The Global Catalogue of Microorganisms (GCM) 10K type strain sequencing project: providing services to taxonomists for standard genome sequencing and annotation.</title>
        <authorList>
            <consortium name="The Broad Institute Genomics Platform"/>
            <consortium name="The Broad Institute Genome Sequencing Center for Infectious Disease"/>
            <person name="Wu L."/>
            <person name="Ma J."/>
        </authorList>
    </citation>
    <scope>NUCLEOTIDE SEQUENCE [LARGE SCALE GENOMIC DNA]</scope>
    <source>
        <strain evidence="3">JCM 17316</strain>
    </source>
</reference>
<keyword evidence="3" id="KW-1185">Reference proteome</keyword>
<feature type="transmembrane region" description="Helical" evidence="1">
    <location>
        <begin position="20"/>
        <end position="41"/>
    </location>
</feature>
<sequence length="42" mass="4347">MRRRAVSTGKSTMSGPKGLAVILVGMLAIIALLWLLAALVAP</sequence>
<evidence type="ECO:0000256" key="1">
    <source>
        <dbReference type="SAM" id="Phobius"/>
    </source>
</evidence>
<keyword evidence="1" id="KW-0472">Membrane</keyword>
<proteinExistence type="predicted"/>